<name>A0ACB9MTS0_BAUVA</name>
<reference evidence="1 2" key="1">
    <citation type="journal article" date="2022" name="DNA Res.">
        <title>Chromosomal-level genome assembly of the orchid tree Bauhinia variegata (Leguminosae; Cercidoideae) supports the allotetraploid origin hypothesis of Bauhinia.</title>
        <authorList>
            <person name="Zhong Y."/>
            <person name="Chen Y."/>
            <person name="Zheng D."/>
            <person name="Pang J."/>
            <person name="Liu Y."/>
            <person name="Luo S."/>
            <person name="Meng S."/>
            <person name="Qian L."/>
            <person name="Wei D."/>
            <person name="Dai S."/>
            <person name="Zhou R."/>
        </authorList>
    </citation>
    <scope>NUCLEOTIDE SEQUENCE [LARGE SCALE GENOMIC DNA]</scope>
    <source>
        <strain evidence="1">BV-YZ2020</strain>
    </source>
</reference>
<dbReference type="EMBL" id="CM039433">
    <property type="protein sequence ID" value="KAI4327598.1"/>
    <property type="molecule type" value="Genomic_DNA"/>
</dbReference>
<gene>
    <name evidence="1" type="ORF">L6164_020038</name>
</gene>
<evidence type="ECO:0000313" key="2">
    <source>
        <dbReference type="Proteomes" id="UP000828941"/>
    </source>
</evidence>
<evidence type="ECO:0000313" key="1">
    <source>
        <dbReference type="EMBL" id="KAI4327598.1"/>
    </source>
</evidence>
<comment type="caution">
    <text evidence="1">The sequence shown here is derived from an EMBL/GenBank/DDBJ whole genome shotgun (WGS) entry which is preliminary data.</text>
</comment>
<dbReference type="Proteomes" id="UP000828941">
    <property type="component" value="Chromosome 8"/>
</dbReference>
<organism evidence="1 2">
    <name type="scientific">Bauhinia variegata</name>
    <name type="common">Purple orchid tree</name>
    <name type="synonym">Phanera variegata</name>
    <dbReference type="NCBI Taxonomy" id="167791"/>
    <lineage>
        <taxon>Eukaryota</taxon>
        <taxon>Viridiplantae</taxon>
        <taxon>Streptophyta</taxon>
        <taxon>Embryophyta</taxon>
        <taxon>Tracheophyta</taxon>
        <taxon>Spermatophyta</taxon>
        <taxon>Magnoliopsida</taxon>
        <taxon>eudicotyledons</taxon>
        <taxon>Gunneridae</taxon>
        <taxon>Pentapetalae</taxon>
        <taxon>rosids</taxon>
        <taxon>fabids</taxon>
        <taxon>Fabales</taxon>
        <taxon>Fabaceae</taxon>
        <taxon>Cercidoideae</taxon>
        <taxon>Cercideae</taxon>
        <taxon>Bauhiniinae</taxon>
        <taxon>Bauhinia</taxon>
    </lineage>
</organism>
<proteinExistence type="predicted"/>
<sequence>MASDRLSSDHNSNLRWTTAKNKMFENGLAIYDEETTDRWYRIAMFVGGTTEGEVKRQYEILLEDIKNIESGKVPSPVYTRNAGCSMANITSDEERLRNLKLQ</sequence>
<accession>A0ACB9MTS0</accession>
<protein>
    <submittedName>
        <fullName evidence="1">Uncharacterized protein</fullName>
    </submittedName>
</protein>
<keyword evidence="2" id="KW-1185">Reference proteome</keyword>